<dbReference type="AlphaFoldDB" id="A0A1I0Y4W1"/>
<dbReference type="GO" id="GO:0016020">
    <property type="term" value="C:membrane"/>
    <property type="evidence" value="ECO:0007669"/>
    <property type="project" value="InterPro"/>
</dbReference>
<keyword evidence="11" id="KW-0472">Membrane</keyword>
<keyword evidence="6" id="KW-0479">Metal-binding</keyword>
<accession>A0A1I0Y4W1</accession>
<keyword evidence="12" id="KW-1015">Disulfide bond</keyword>
<dbReference type="GO" id="GO:0050650">
    <property type="term" value="P:chondroitin sulfate proteoglycan biosynthetic process"/>
    <property type="evidence" value="ECO:0007669"/>
    <property type="project" value="TreeGrafter"/>
</dbReference>
<keyword evidence="5" id="KW-0812">Transmembrane</keyword>
<evidence type="ECO:0000256" key="10">
    <source>
        <dbReference type="ARBA" id="ARBA00023034"/>
    </source>
</evidence>
<evidence type="ECO:0000256" key="14">
    <source>
        <dbReference type="ARBA" id="ARBA00042865"/>
    </source>
</evidence>
<evidence type="ECO:0000256" key="9">
    <source>
        <dbReference type="ARBA" id="ARBA00022989"/>
    </source>
</evidence>
<feature type="domain" description="DUF5928" evidence="15">
    <location>
        <begin position="267"/>
        <end position="522"/>
    </location>
</feature>
<dbReference type="InterPro" id="IPR043538">
    <property type="entry name" value="XYLT"/>
</dbReference>
<keyword evidence="3" id="KW-0328">Glycosyltransferase</keyword>
<dbReference type="Proteomes" id="UP000198796">
    <property type="component" value="Unassembled WGS sequence"/>
</dbReference>
<dbReference type="STRING" id="871651.SAMN05421688_2831"/>
<evidence type="ECO:0000313" key="16">
    <source>
        <dbReference type="EMBL" id="SFB08445.1"/>
    </source>
</evidence>
<keyword evidence="13" id="KW-0325">Glycoprotein</keyword>
<sequence length="522" mass="59622">MAEIAYLLLCHKDPGAIIAQARQLVAGGDAVAIHYDRNGEGYDQLRDAVTGDARIALVPRVRCGWGEWSLVRATLNAISTALQAFPSATHLYLISGDCQPIKSARFIQDYLDERPVDFIENHDFLESDWIRTGIKEERLVYRHYFNERAQKWLFYASLALQERMGLRRAIPADLQVRVGSQWWCLRRQTAEQVLDFIRRRRDVVRFFRTSWIPDETFFQTIVRHLVPGEEVMNRTPTFLMFSDYGMPVQFHNDHFDLLVGQDALFARKISAEALELKARLSETYTSDDAAFQIIGEGHRLHSFLTSRGRIGRRFGSRFWERESTLGRHRELMIVACKKWHVAKKLVARIRDRTGMPAVEYLFNEVEAGLPDMGGIETSLSKRMRHCRALVRMLFDHFGSDRLIVCVDPADISLLQDFYGDRARIRLLEVECQFSDSYLAGHARRIGLAGTGTPAAALAKILPTIRQDILSETDRMQDSDFPGHFHLREGAPVIENATALAEFLAISQEAAHDIATTEHLFAD</sequence>
<keyword evidence="9" id="KW-1133">Transmembrane helix</keyword>
<keyword evidence="10" id="KW-0333">Golgi apparatus</keyword>
<dbReference type="EMBL" id="FOJU01000004">
    <property type="protein sequence ID" value="SFB08445.1"/>
    <property type="molecule type" value="Genomic_DNA"/>
</dbReference>
<dbReference type="Pfam" id="PF19350">
    <property type="entry name" value="DUF5928"/>
    <property type="match status" value="1"/>
</dbReference>
<evidence type="ECO:0000256" key="12">
    <source>
        <dbReference type="ARBA" id="ARBA00023157"/>
    </source>
</evidence>
<keyword evidence="17" id="KW-1185">Reference proteome</keyword>
<evidence type="ECO:0000256" key="5">
    <source>
        <dbReference type="ARBA" id="ARBA00022692"/>
    </source>
</evidence>
<dbReference type="PANTHER" id="PTHR46025:SF3">
    <property type="entry name" value="XYLOSYLTRANSFERASE OXT"/>
    <property type="match status" value="1"/>
</dbReference>
<evidence type="ECO:0000256" key="13">
    <source>
        <dbReference type="ARBA" id="ARBA00023180"/>
    </source>
</evidence>
<dbReference type="InterPro" id="IPR045972">
    <property type="entry name" value="DUF5928"/>
</dbReference>
<keyword evidence="4" id="KW-0808">Transferase</keyword>
<evidence type="ECO:0000256" key="2">
    <source>
        <dbReference type="ARBA" id="ARBA00004648"/>
    </source>
</evidence>
<dbReference type="InterPro" id="IPR003406">
    <property type="entry name" value="Glyco_trans_14"/>
</dbReference>
<dbReference type="Pfam" id="PF02485">
    <property type="entry name" value="Branch"/>
    <property type="match status" value="1"/>
</dbReference>
<keyword evidence="8" id="KW-0735">Signal-anchor</keyword>
<dbReference type="GO" id="GO:0030158">
    <property type="term" value="F:protein xylosyltransferase activity"/>
    <property type="evidence" value="ECO:0007669"/>
    <property type="project" value="InterPro"/>
</dbReference>
<evidence type="ECO:0000259" key="15">
    <source>
        <dbReference type="Pfam" id="PF19350"/>
    </source>
</evidence>
<organism evidence="16 17">
    <name type="scientific">Poseidonocella pacifica</name>
    <dbReference type="NCBI Taxonomy" id="871651"/>
    <lineage>
        <taxon>Bacteria</taxon>
        <taxon>Pseudomonadati</taxon>
        <taxon>Pseudomonadota</taxon>
        <taxon>Alphaproteobacteria</taxon>
        <taxon>Rhodobacterales</taxon>
        <taxon>Roseobacteraceae</taxon>
        <taxon>Poseidonocella</taxon>
    </lineage>
</organism>
<evidence type="ECO:0000256" key="1">
    <source>
        <dbReference type="ARBA" id="ARBA00004323"/>
    </source>
</evidence>
<evidence type="ECO:0000256" key="3">
    <source>
        <dbReference type="ARBA" id="ARBA00022676"/>
    </source>
</evidence>
<dbReference type="PANTHER" id="PTHR46025">
    <property type="entry name" value="XYLOSYLTRANSFERASE OXT"/>
    <property type="match status" value="1"/>
</dbReference>
<name>A0A1I0Y4W1_9RHOB</name>
<dbReference type="RefSeq" id="WP_092065999.1">
    <property type="nucleotide sequence ID" value="NZ_FOJU01000004.1"/>
</dbReference>
<gene>
    <name evidence="16" type="ORF">SAMN05421688_2831</name>
</gene>
<keyword evidence="7" id="KW-0256">Endoplasmic reticulum</keyword>
<proteinExistence type="predicted"/>
<dbReference type="OrthoDB" id="7943907at2"/>
<evidence type="ECO:0000256" key="4">
    <source>
        <dbReference type="ARBA" id="ARBA00022679"/>
    </source>
</evidence>
<evidence type="ECO:0000256" key="7">
    <source>
        <dbReference type="ARBA" id="ARBA00022824"/>
    </source>
</evidence>
<dbReference type="GO" id="GO:0046872">
    <property type="term" value="F:metal ion binding"/>
    <property type="evidence" value="ECO:0007669"/>
    <property type="project" value="UniProtKB-KW"/>
</dbReference>
<evidence type="ECO:0000256" key="6">
    <source>
        <dbReference type="ARBA" id="ARBA00022723"/>
    </source>
</evidence>
<reference evidence="16 17" key="1">
    <citation type="submission" date="2016-10" db="EMBL/GenBank/DDBJ databases">
        <authorList>
            <person name="de Groot N.N."/>
        </authorList>
    </citation>
    <scope>NUCLEOTIDE SEQUENCE [LARGE SCALE GENOMIC DNA]</scope>
    <source>
        <strain evidence="16 17">DSM 29316</strain>
    </source>
</reference>
<protein>
    <recommendedName>
        <fullName evidence="14">Peptide O-xylosyltransferase</fullName>
    </recommendedName>
</protein>
<dbReference type="GO" id="GO:0015012">
    <property type="term" value="P:heparan sulfate proteoglycan biosynthetic process"/>
    <property type="evidence" value="ECO:0007669"/>
    <property type="project" value="TreeGrafter"/>
</dbReference>
<evidence type="ECO:0000313" key="17">
    <source>
        <dbReference type="Proteomes" id="UP000198796"/>
    </source>
</evidence>
<comment type="subcellular location">
    <subcellularLocation>
        <location evidence="2">Endoplasmic reticulum membrane</location>
        <topology evidence="2">Single-pass type II membrane protein</topology>
    </subcellularLocation>
    <subcellularLocation>
        <location evidence="1">Golgi apparatus membrane</location>
        <topology evidence="1">Single-pass type II membrane protein</topology>
    </subcellularLocation>
</comment>
<evidence type="ECO:0000256" key="8">
    <source>
        <dbReference type="ARBA" id="ARBA00022968"/>
    </source>
</evidence>
<evidence type="ECO:0000256" key="11">
    <source>
        <dbReference type="ARBA" id="ARBA00023136"/>
    </source>
</evidence>